<feature type="compositionally biased region" description="Basic and acidic residues" evidence="1">
    <location>
        <begin position="107"/>
        <end position="119"/>
    </location>
</feature>
<dbReference type="RefSeq" id="WP_259208279.1">
    <property type="nucleotide sequence ID" value="NZ_JBHGCJ010000017.1"/>
</dbReference>
<dbReference type="EMBL" id="JBHGCJ010000017">
    <property type="protein sequence ID" value="MFG6111109.1"/>
    <property type="molecule type" value="Genomic_DNA"/>
</dbReference>
<evidence type="ECO:0000313" key="3">
    <source>
        <dbReference type="Proteomes" id="UP001605261"/>
    </source>
</evidence>
<evidence type="ECO:0000256" key="1">
    <source>
        <dbReference type="SAM" id="MobiDB-lite"/>
    </source>
</evidence>
<protein>
    <submittedName>
        <fullName evidence="2">Uncharacterized protein</fullName>
    </submittedName>
</protein>
<evidence type="ECO:0000313" key="2">
    <source>
        <dbReference type="EMBL" id="MFG6111109.1"/>
    </source>
</evidence>
<name>A0ABW7D5P7_9GAMM</name>
<reference evidence="2 3" key="1">
    <citation type="submission" date="2024-09" db="EMBL/GenBank/DDBJ databases">
        <authorList>
            <consortium name="All-Russian atlas of soil microorganisms"/>
            <consortium name="as a basis for the search for new antimicrobial producers and enzymes with unique properties"/>
            <person name="Sokolova E.A."/>
            <person name="Voronina E.N."/>
        </authorList>
    </citation>
    <scope>NUCLEOTIDE SEQUENCE [LARGE SCALE GENOMIC DNA]</scope>
    <source>
        <strain evidence="2 3">AF-22b-331.1</strain>
    </source>
</reference>
<accession>A0ABW7D5P7</accession>
<feature type="region of interest" description="Disordered" evidence="1">
    <location>
        <begin position="94"/>
        <end position="119"/>
    </location>
</feature>
<dbReference type="Proteomes" id="UP001605261">
    <property type="component" value="Unassembled WGS sequence"/>
</dbReference>
<gene>
    <name evidence="2" type="ORF">ACEU0G_000997</name>
</gene>
<keyword evidence="3" id="KW-1185">Reference proteome</keyword>
<sequence>MTQEIPQDTAPSADPTAELQADVAAYESIFAELTRAMDPAALLKVLTYLGRNAKRDASENQTYDSLEHRRLIARIDALTVQVQPEARKQAISLRNEQNHQRKLKAKHQADSKRQREGKR</sequence>
<organism evidence="2 3">
    <name type="scientific">Stenotrophomonas nematodicola</name>
    <dbReference type="NCBI Taxonomy" id="2656746"/>
    <lineage>
        <taxon>Bacteria</taxon>
        <taxon>Pseudomonadati</taxon>
        <taxon>Pseudomonadota</taxon>
        <taxon>Gammaproteobacteria</taxon>
        <taxon>Lysobacterales</taxon>
        <taxon>Lysobacteraceae</taxon>
        <taxon>Stenotrophomonas</taxon>
    </lineage>
</organism>
<comment type="caution">
    <text evidence="2">The sequence shown here is derived from an EMBL/GenBank/DDBJ whole genome shotgun (WGS) entry which is preliminary data.</text>
</comment>
<proteinExistence type="predicted"/>